<feature type="region of interest" description="Disordered" evidence="1">
    <location>
        <begin position="427"/>
        <end position="489"/>
    </location>
</feature>
<feature type="signal peptide" evidence="2">
    <location>
        <begin position="1"/>
        <end position="27"/>
    </location>
</feature>
<proteinExistence type="predicted"/>
<evidence type="ECO:0000256" key="2">
    <source>
        <dbReference type="SAM" id="SignalP"/>
    </source>
</evidence>
<accession>A0ABD0WW19</accession>
<comment type="caution">
    <text evidence="3">The sequence shown here is derived from an EMBL/GenBank/DDBJ whole genome shotgun (WGS) entry which is preliminary data.</text>
</comment>
<evidence type="ECO:0000256" key="1">
    <source>
        <dbReference type="SAM" id="MobiDB-lite"/>
    </source>
</evidence>
<evidence type="ECO:0000313" key="4">
    <source>
        <dbReference type="Proteomes" id="UP001557470"/>
    </source>
</evidence>
<evidence type="ECO:0008006" key="5">
    <source>
        <dbReference type="Google" id="ProtNLM"/>
    </source>
</evidence>
<organism evidence="3 4">
    <name type="scientific">Umbra pygmaea</name>
    <name type="common">Eastern mudminnow</name>
    <dbReference type="NCBI Taxonomy" id="75934"/>
    <lineage>
        <taxon>Eukaryota</taxon>
        <taxon>Metazoa</taxon>
        <taxon>Chordata</taxon>
        <taxon>Craniata</taxon>
        <taxon>Vertebrata</taxon>
        <taxon>Euteleostomi</taxon>
        <taxon>Actinopterygii</taxon>
        <taxon>Neopterygii</taxon>
        <taxon>Teleostei</taxon>
        <taxon>Protacanthopterygii</taxon>
        <taxon>Esociformes</taxon>
        <taxon>Umbridae</taxon>
        <taxon>Umbra</taxon>
    </lineage>
</organism>
<sequence length="505" mass="55483">MSQAGKQMFSLVCTGVLLVLLPEFLGAVPVGQNEDASAVSSEVRSKRSLTYQVPVLKRLPDFWGWYKYFMDSGNQEGIEDLDRMYMSFLQNKHRSEEAPSFNHYLSHLSAIYKNCANSDDPECIAESTSKPKAKVVMPAPFKTATVTMCNPYIDPYCLFPVIPKMAVQEPPPTPGPPPVITPFLPYPLRSPSGFYYGPVLEPFLSGEQSSELMRICNPDDTECLQYHLRAAYGYRPAPGPAPSYSALGCDPETDPYCQPQLVKRAPSGFFHLYPTCDPATDPLCVANVVAPPASLASGAAGQSPKEQHCNPLFDKGCNPLTATKLAGLTKPVLEYTPKNQPAHAPAPLGCDPRYDPLCMLVAAAAYRMSPQYQTRSRLGVLGKTKEGHDCYLHYDKDCTPVEAGDEPQAPAVPPCHPYDFTCNGRSAPAPVGVQPDKPRSDVILPHPDCDPEYDYNCRLRRAQDAPPAGKPAAQEPKDESVQRKSVPQIEDFLRSYMAGGQYRKK</sequence>
<keyword evidence="4" id="KW-1185">Reference proteome</keyword>
<evidence type="ECO:0000313" key="3">
    <source>
        <dbReference type="EMBL" id="KAL0966823.1"/>
    </source>
</evidence>
<keyword evidence="2" id="KW-0732">Signal</keyword>
<dbReference type="Proteomes" id="UP001557470">
    <property type="component" value="Unassembled WGS sequence"/>
</dbReference>
<feature type="chain" id="PRO_5044854547" description="Actinodin2" evidence="2">
    <location>
        <begin position="28"/>
        <end position="505"/>
    </location>
</feature>
<dbReference type="AlphaFoldDB" id="A0ABD0WW19"/>
<reference evidence="3 4" key="1">
    <citation type="submission" date="2024-06" db="EMBL/GenBank/DDBJ databases">
        <authorList>
            <person name="Pan Q."/>
            <person name="Wen M."/>
            <person name="Jouanno E."/>
            <person name="Zahm M."/>
            <person name="Klopp C."/>
            <person name="Cabau C."/>
            <person name="Louis A."/>
            <person name="Berthelot C."/>
            <person name="Parey E."/>
            <person name="Roest Crollius H."/>
            <person name="Montfort J."/>
            <person name="Robinson-Rechavi M."/>
            <person name="Bouchez O."/>
            <person name="Lampietro C."/>
            <person name="Lopez Roques C."/>
            <person name="Donnadieu C."/>
            <person name="Postlethwait J."/>
            <person name="Bobe J."/>
            <person name="Verreycken H."/>
            <person name="Guiguen Y."/>
        </authorList>
    </citation>
    <scope>NUCLEOTIDE SEQUENCE [LARGE SCALE GENOMIC DNA]</scope>
    <source>
        <strain evidence="3">Up_M1</strain>
        <tissue evidence="3">Testis</tissue>
    </source>
</reference>
<name>A0ABD0WW19_UMBPY</name>
<dbReference type="EMBL" id="JAGEUA010000009">
    <property type="protein sequence ID" value="KAL0966823.1"/>
    <property type="molecule type" value="Genomic_DNA"/>
</dbReference>
<gene>
    <name evidence="3" type="ORF">UPYG_G00300590</name>
</gene>
<protein>
    <recommendedName>
        <fullName evidence="5">Actinodin2</fullName>
    </recommendedName>
</protein>